<reference evidence="5 6" key="1">
    <citation type="submission" date="2018-08" db="EMBL/GenBank/DDBJ databases">
        <title>Sequencing the genomes of 1000 actinobacteria strains.</title>
        <authorList>
            <person name="Klenk H.-P."/>
        </authorList>
    </citation>
    <scope>NUCLEOTIDE SEQUENCE [LARGE SCALE GENOMIC DNA]</scope>
    <source>
        <strain evidence="5 6">DSM 44099</strain>
    </source>
</reference>
<dbReference type="InterPro" id="IPR051317">
    <property type="entry name" value="Gfo/Idh/MocA_oxidoreduct"/>
</dbReference>
<dbReference type="InterPro" id="IPR055170">
    <property type="entry name" value="GFO_IDH_MocA-like_dom"/>
</dbReference>
<comment type="caution">
    <text evidence="5">The sequence shown here is derived from an EMBL/GenBank/DDBJ whole genome shotgun (WGS) entry which is preliminary data.</text>
</comment>
<gene>
    <name evidence="5" type="ORF">DFJ67_0527</name>
</gene>
<feature type="domain" description="GFO/IDH/MocA-like oxidoreductase" evidence="4">
    <location>
        <begin position="133"/>
        <end position="222"/>
    </location>
</feature>
<evidence type="ECO:0000256" key="1">
    <source>
        <dbReference type="ARBA" id="ARBA00010928"/>
    </source>
</evidence>
<name>A0A3D9ZCD9_9ACTN</name>
<keyword evidence="6" id="KW-1185">Reference proteome</keyword>
<dbReference type="Proteomes" id="UP000256913">
    <property type="component" value="Unassembled WGS sequence"/>
</dbReference>
<feature type="domain" description="Gfo/Idh/MocA-like oxidoreductase N-terminal" evidence="3">
    <location>
        <begin position="2"/>
        <end position="112"/>
    </location>
</feature>
<dbReference type="GO" id="GO:0000166">
    <property type="term" value="F:nucleotide binding"/>
    <property type="evidence" value="ECO:0007669"/>
    <property type="project" value="InterPro"/>
</dbReference>
<organism evidence="5 6">
    <name type="scientific">Asanoa ferruginea</name>
    <dbReference type="NCBI Taxonomy" id="53367"/>
    <lineage>
        <taxon>Bacteria</taxon>
        <taxon>Bacillati</taxon>
        <taxon>Actinomycetota</taxon>
        <taxon>Actinomycetes</taxon>
        <taxon>Micromonosporales</taxon>
        <taxon>Micromonosporaceae</taxon>
        <taxon>Asanoa</taxon>
    </lineage>
</organism>
<dbReference type="AlphaFoldDB" id="A0A3D9ZCD9"/>
<evidence type="ECO:0000313" key="5">
    <source>
        <dbReference type="EMBL" id="REF94589.1"/>
    </source>
</evidence>
<proteinExistence type="inferred from homology"/>
<dbReference type="Pfam" id="PF22725">
    <property type="entry name" value="GFO_IDH_MocA_C3"/>
    <property type="match status" value="1"/>
</dbReference>
<accession>A0A3D9ZCD9</accession>
<dbReference type="SUPFAM" id="SSF55347">
    <property type="entry name" value="Glyceraldehyde-3-phosphate dehydrogenase-like, C-terminal domain"/>
    <property type="match status" value="1"/>
</dbReference>
<keyword evidence="2" id="KW-0560">Oxidoreductase</keyword>
<dbReference type="Pfam" id="PF01408">
    <property type="entry name" value="GFO_IDH_MocA"/>
    <property type="match status" value="1"/>
</dbReference>
<protein>
    <submittedName>
        <fullName evidence="5">Putative dehydrogenase</fullName>
    </submittedName>
</protein>
<evidence type="ECO:0000259" key="3">
    <source>
        <dbReference type="Pfam" id="PF01408"/>
    </source>
</evidence>
<comment type="similarity">
    <text evidence="1">Belongs to the Gfo/Idh/MocA family.</text>
</comment>
<dbReference type="OrthoDB" id="9800252at2"/>
<dbReference type="InterPro" id="IPR000683">
    <property type="entry name" value="Gfo/Idh/MocA-like_OxRdtase_N"/>
</dbReference>
<sequence>MRAVVVGAGAMGTEWLRAVAAHPDVTLAGVVDLDLAAATRAAAGAPAARTLAELPGADFVIDATVPAAHFAVTTAALRLGLPVLGEKPLTETLPQALTLAALAELTGTLFVVSQSRRFDPHLSAFRAQIAELGPVGSLSTEFYRGSRFGGFREKMPHPLLLDMAIHAFDTARYLLADEPVQVYCDAYNPPWSWFDGAAAANATFRFAGGPRYQYSASWVGTGFDTSWNATWRATAANGTALWDGDHAPSCDSGGEVVTGPPGPASLFSESISASLAVFVDALRTGVRPATDVHRNVLSLAMVLAAVESADAGAPVVIDDTLAAAHATAVDEADHDVADVLRSWPSVRGALVDRP</sequence>
<dbReference type="PANTHER" id="PTHR43708:SF5">
    <property type="entry name" value="CONSERVED EXPRESSED OXIDOREDUCTASE (EUROFUNG)-RELATED"/>
    <property type="match status" value="1"/>
</dbReference>
<dbReference type="EMBL" id="QUMQ01000001">
    <property type="protein sequence ID" value="REF94589.1"/>
    <property type="molecule type" value="Genomic_DNA"/>
</dbReference>
<evidence type="ECO:0000256" key="2">
    <source>
        <dbReference type="ARBA" id="ARBA00023002"/>
    </source>
</evidence>
<evidence type="ECO:0000259" key="4">
    <source>
        <dbReference type="Pfam" id="PF22725"/>
    </source>
</evidence>
<dbReference type="RefSeq" id="WP_116066380.1">
    <property type="nucleotide sequence ID" value="NZ_BONB01000039.1"/>
</dbReference>
<dbReference type="InterPro" id="IPR036291">
    <property type="entry name" value="NAD(P)-bd_dom_sf"/>
</dbReference>
<evidence type="ECO:0000313" key="6">
    <source>
        <dbReference type="Proteomes" id="UP000256913"/>
    </source>
</evidence>
<dbReference type="GO" id="GO:0016491">
    <property type="term" value="F:oxidoreductase activity"/>
    <property type="evidence" value="ECO:0007669"/>
    <property type="project" value="UniProtKB-KW"/>
</dbReference>
<dbReference type="Gene3D" id="3.40.50.720">
    <property type="entry name" value="NAD(P)-binding Rossmann-like Domain"/>
    <property type="match status" value="1"/>
</dbReference>
<dbReference type="PANTHER" id="PTHR43708">
    <property type="entry name" value="CONSERVED EXPRESSED OXIDOREDUCTASE (EUROFUNG)"/>
    <property type="match status" value="1"/>
</dbReference>
<dbReference type="Gene3D" id="3.30.360.10">
    <property type="entry name" value="Dihydrodipicolinate Reductase, domain 2"/>
    <property type="match status" value="1"/>
</dbReference>
<dbReference type="SUPFAM" id="SSF51735">
    <property type="entry name" value="NAD(P)-binding Rossmann-fold domains"/>
    <property type="match status" value="1"/>
</dbReference>